<sequence>MPLDSLKHHGDYRMTIIKRTDVGRPLTWDELDDNFRQVDDLTAAASAAVSSASVSATAAAGSAVASANSATDAANSAANAAQSAAQAEEYANNASDYAQNKFTFYKTSSDPDGTIAGLAATTDGQSFWVAQGPDALSAAWQYQNNAGVAVLQAKQPGTAAITGTIREFTTLAAAQADADAGNIPVGSTAYYRSPDAAELAVEVINNAGTLVPTGRKMLATAAVENLLPLNETTKFKTVDEGEYEFGLKFDTVTVDSINNVLYYISEGKLYNLLNSLFNYINTKILLVDGVEVDPAGILDVSDKDNVESLGETTTFSTLDNEGEYEFGPQYDTVTLDSQGNVMWFSKGRQLYSLLAGNFPELFINGIEMDPAGILPAGDKTNLTALSETTNYTSGGDEFEFNQKPYVLTDEQKNILFDVLDYINRSVNWDIAYERTQNIQPQKINPLLPWSDVDSGGKFQVFVLDNEVGEQIQVTDGTSNETNPRPDALDRIVWQSDQADPPPGGLFYAQLPEFTPHAYIARKKIVGWGHSFINNGAFFNRLRALTNLPLYNFGLAGQTSDAIAARQGGAPAYYAPVGGSIPASGTVTLTPALPGPCRSLAAPVALKSNLAGVDGVFTWDGTNAVFTRDAAGSVVPVSVQTPLFVYPITTVNVSGSISSGTQFDLHDECINIFWIGRNNLSQTDLIMENLISMVEYVKNIGQKIVILAEFNSSGEPTGSTGFNQMTELNRRYKEKYPEFYCEINGVDILQNFINNANPNSPDDMSDVAAGLTPRSLRYDNLHPSQQISGNGGSLTPEFALDYGANVNANFVYQFLMNKGWL</sequence>
<dbReference type="RefSeq" id="YP_009702241.1">
    <property type="nucleotide sequence ID" value="NC_044940.1"/>
</dbReference>
<dbReference type="EMBL" id="MG432137">
    <property type="protein sequence ID" value="ATV25065.1"/>
    <property type="molecule type" value="Genomic_DNA"/>
</dbReference>
<accession>A0A2H4N7A3</accession>
<dbReference type="Proteomes" id="UP000241775">
    <property type="component" value="Segment"/>
</dbReference>
<evidence type="ECO:0008006" key="3">
    <source>
        <dbReference type="Google" id="ProtNLM"/>
    </source>
</evidence>
<dbReference type="GeneID" id="41901042"/>
<evidence type="ECO:0000313" key="2">
    <source>
        <dbReference type="Proteomes" id="UP000241775"/>
    </source>
</evidence>
<keyword evidence="2" id="KW-1185">Reference proteome</keyword>
<dbReference type="KEGG" id="vg:41901042"/>
<proteinExistence type="predicted"/>
<reference evidence="1 2" key="1">
    <citation type="submission" date="2017-11" db="EMBL/GenBank/DDBJ databases">
        <title>Complete genome sequence of phytopathogenic Pectobacterium atrosepticum bacteriophage Peat2 includes a CRISPR Cas4 nuclease.</title>
        <authorList>
            <person name="Kalischuk M."/>
            <person name="Hachey J."/>
            <person name="Thomas D."/>
            <person name="Kawchuk L."/>
        </authorList>
    </citation>
    <scope>NUCLEOTIDE SEQUENCE [LARGE SCALE GENOMIC DNA]</scope>
</reference>
<organism evidence="1 2">
    <name type="scientific">Pectobacterium phage PEAT2</name>
    <dbReference type="NCBI Taxonomy" id="2053078"/>
    <lineage>
        <taxon>Viruses</taxon>
        <taxon>Duplodnaviria</taxon>
        <taxon>Heunggongvirae</taxon>
        <taxon>Uroviricota</taxon>
        <taxon>Caudoviricetes</taxon>
        <taxon>Jameshumphriesvirinae</taxon>
        <taxon>Peatvirus</taxon>
        <taxon>Peatvirus peat2</taxon>
    </lineage>
</organism>
<name>A0A2H4N7A3_9CAUD</name>
<protein>
    <recommendedName>
        <fullName evidence="3">SGNH hydrolase-type esterase domain-containing protein</fullName>
    </recommendedName>
</protein>
<evidence type="ECO:0000313" key="1">
    <source>
        <dbReference type="EMBL" id="ATV25065.1"/>
    </source>
</evidence>